<dbReference type="RefSeq" id="WP_379003411.1">
    <property type="nucleotide sequence ID" value="NZ_JBHSNE010000054.1"/>
</dbReference>
<evidence type="ECO:0000256" key="4">
    <source>
        <dbReference type="ARBA" id="ARBA00023014"/>
    </source>
</evidence>
<keyword evidence="4" id="KW-0411">Iron-sulfur</keyword>
<dbReference type="CDD" id="cd03467">
    <property type="entry name" value="Rieske"/>
    <property type="match status" value="1"/>
</dbReference>
<dbReference type="PROSITE" id="PS51296">
    <property type="entry name" value="RIESKE"/>
    <property type="match status" value="1"/>
</dbReference>
<evidence type="ECO:0000313" key="7">
    <source>
        <dbReference type="Proteomes" id="UP001055125"/>
    </source>
</evidence>
<dbReference type="SUPFAM" id="SSF50022">
    <property type="entry name" value="ISP domain"/>
    <property type="match status" value="1"/>
</dbReference>
<dbReference type="Pfam" id="PF00355">
    <property type="entry name" value="Rieske"/>
    <property type="match status" value="1"/>
</dbReference>
<gene>
    <name evidence="6" type="ORF">OCOJLMKI_3578</name>
</gene>
<dbReference type="InterPro" id="IPR036922">
    <property type="entry name" value="Rieske_2Fe-2S_sf"/>
</dbReference>
<protein>
    <recommendedName>
        <fullName evidence="5">Rieske domain-containing protein</fullName>
    </recommendedName>
</protein>
<dbReference type="Proteomes" id="UP001055125">
    <property type="component" value="Unassembled WGS sequence"/>
</dbReference>
<sequence>MCGKPISVAEADRPAWIYLGPADLLGERDVLPIVVGRQQLILLRDGGRISAAERACPHEGADLSLGRCAAGRLFCPRHLASFDLRDGSVSPGWRFRSLRLFPVVSTPDGLWLEMDEDLLLMK</sequence>
<keyword evidence="2" id="KW-0479">Metal-binding</keyword>
<reference evidence="6" key="2">
    <citation type="submission" date="2021-08" db="EMBL/GenBank/DDBJ databases">
        <authorList>
            <person name="Tani A."/>
            <person name="Ola A."/>
            <person name="Ogura Y."/>
            <person name="Katsura K."/>
            <person name="Hayashi T."/>
        </authorList>
    </citation>
    <scope>NUCLEOTIDE SEQUENCE</scope>
    <source>
        <strain evidence="6">DSM 19015</strain>
    </source>
</reference>
<evidence type="ECO:0000259" key="5">
    <source>
        <dbReference type="PROSITE" id="PS51296"/>
    </source>
</evidence>
<keyword evidence="7" id="KW-1185">Reference proteome</keyword>
<feature type="domain" description="Rieske" evidence="5">
    <location>
        <begin position="16"/>
        <end position="112"/>
    </location>
</feature>
<proteinExistence type="predicted"/>
<dbReference type="EMBL" id="BPQP01000059">
    <property type="protein sequence ID" value="GJD96357.1"/>
    <property type="molecule type" value="Genomic_DNA"/>
</dbReference>
<dbReference type="InterPro" id="IPR017941">
    <property type="entry name" value="Rieske_2Fe-2S"/>
</dbReference>
<name>A0ABQ4S3L3_9HYPH</name>
<keyword evidence="1" id="KW-0001">2Fe-2S</keyword>
<evidence type="ECO:0000256" key="3">
    <source>
        <dbReference type="ARBA" id="ARBA00023004"/>
    </source>
</evidence>
<keyword evidence="3" id="KW-0408">Iron</keyword>
<dbReference type="Gene3D" id="2.102.10.10">
    <property type="entry name" value="Rieske [2Fe-2S] iron-sulphur domain"/>
    <property type="match status" value="1"/>
</dbReference>
<reference evidence="6" key="1">
    <citation type="journal article" date="2021" name="Front. Microbiol.">
        <title>Comprehensive Comparative Genomics and Phenotyping of Methylobacterium Species.</title>
        <authorList>
            <person name="Alessa O."/>
            <person name="Ogura Y."/>
            <person name="Fujitani Y."/>
            <person name="Takami H."/>
            <person name="Hayashi T."/>
            <person name="Sahin N."/>
            <person name="Tani A."/>
        </authorList>
    </citation>
    <scope>NUCLEOTIDE SEQUENCE</scope>
    <source>
        <strain evidence="6">DSM 19015</strain>
    </source>
</reference>
<comment type="caution">
    <text evidence="6">The sequence shown here is derived from an EMBL/GenBank/DDBJ whole genome shotgun (WGS) entry which is preliminary data.</text>
</comment>
<accession>A0ABQ4S3L3</accession>
<evidence type="ECO:0000256" key="2">
    <source>
        <dbReference type="ARBA" id="ARBA00022723"/>
    </source>
</evidence>
<evidence type="ECO:0000313" key="6">
    <source>
        <dbReference type="EMBL" id="GJD96357.1"/>
    </source>
</evidence>
<organism evidence="6 7">
    <name type="scientific">Methylobacterium iners</name>
    <dbReference type="NCBI Taxonomy" id="418707"/>
    <lineage>
        <taxon>Bacteria</taxon>
        <taxon>Pseudomonadati</taxon>
        <taxon>Pseudomonadota</taxon>
        <taxon>Alphaproteobacteria</taxon>
        <taxon>Hyphomicrobiales</taxon>
        <taxon>Methylobacteriaceae</taxon>
        <taxon>Methylobacterium</taxon>
    </lineage>
</organism>
<evidence type="ECO:0000256" key="1">
    <source>
        <dbReference type="ARBA" id="ARBA00022714"/>
    </source>
</evidence>